<dbReference type="PANTHER" id="PTHR37813:SF1">
    <property type="entry name" value="FELS-2 PROPHAGE PROTEIN"/>
    <property type="match status" value="1"/>
</dbReference>
<reference evidence="3" key="2">
    <citation type="submission" date="2020-02" db="EMBL/GenBank/DDBJ databases">
        <authorList>
            <consortium name="NCBI Pathogen Detection Project"/>
        </authorList>
    </citation>
    <scope>NUCLEOTIDE SEQUENCE</scope>
    <source>
        <strain evidence="3">MA.CK_97/00010465</strain>
    </source>
</reference>
<comment type="caution">
    <text evidence="3">The sequence shown here is derived from an EMBL/GenBank/DDBJ whole genome shotgun (WGS) entry which is preliminary data.</text>
</comment>
<dbReference type="InterPro" id="IPR010090">
    <property type="entry name" value="Phage_tape_meas"/>
</dbReference>
<protein>
    <submittedName>
        <fullName evidence="3">Phage tail tape measure protein</fullName>
    </submittedName>
</protein>
<dbReference type="Pfam" id="PF10145">
    <property type="entry name" value="PhageMin_Tail"/>
    <property type="match status" value="1"/>
</dbReference>
<dbReference type="EMBL" id="DAAUOL010000059">
    <property type="protein sequence ID" value="HAF2428719.1"/>
    <property type="molecule type" value="Genomic_DNA"/>
</dbReference>
<evidence type="ECO:0000313" key="3">
    <source>
        <dbReference type="EMBL" id="HAF2428719.1"/>
    </source>
</evidence>
<reference evidence="3" key="1">
    <citation type="journal article" date="2018" name="Genome Biol.">
        <title>SKESA: strategic k-mer extension for scrupulous assemblies.</title>
        <authorList>
            <person name="Souvorov A."/>
            <person name="Agarwala R."/>
            <person name="Lipman D.J."/>
        </authorList>
    </citation>
    <scope>NUCLEOTIDE SEQUENCE</scope>
    <source>
        <strain evidence="3">MA.CK_97/00010465</strain>
    </source>
</reference>
<dbReference type="PANTHER" id="PTHR37813">
    <property type="entry name" value="FELS-2 PROPHAGE PROTEIN"/>
    <property type="match status" value="1"/>
</dbReference>
<dbReference type="NCBIfam" id="TIGR01760">
    <property type="entry name" value="tape_meas_TP901"/>
    <property type="match status" value="1"/>
</dbReference>
<evidence type="ECO:0000256" key="1">
    <source>
        <dbReference type="ARBA" id="ARBA00022612"/>
    </source>
</evidence>
<proteinExistence type="predicted"/>
<name>A0A744HJY9_SALER</name>
<organism evidence="3">
    <name type="scientific">Salmonella enterica</name>
    <name type="common">Salmonella choleraesuis</name>
    <dbReference type="NCBI Taxonomy" id="28901"/>
    <lineage>
        <taxon>Bacteria</taxon>
        <taxon>Pseudomonadati</taxon>
        <taxon>Pseudomonadota</taxon>
        <taxon>Gammaproteobacteria</taxon>
        <taxon>Enterobacterales</taxon>
        <taxon>Enterobacteriaceae</taxon>
        <taxon>Salmonella</taxon>
    </lineage>
</organism>
<keyword evidence="1" id="KW-1188">Viral release from host cell</keyword>
<accession>A0A744HJY9</accession>
<sequence length="573" mass="60693">QAMGQAMLVTGAATNQFASDIQAAQGFLVAAGQDYKEAQANLLTIGRTATATGSDILDVSKASFTLSDALKIDPSQMKTAMGILVQAGKEGNFEFKDMAKNLPVLGAQFQALKMGGNEAAATMGAALQIARKGASTSDEAANNMNNFMAKILSPETLKKAQKNFGVDMYKIVTSAQKKGQNPFEAAMKSVIKMTKNGDQKLLGELFGDMQVQNFVRPMIQNWEEYRRIKETSLGAGGAVVDRDFANITKDNAERLKQLRIQASNAALSFGQALQPALNAALGVLVPLLTKVSEFVANNPSLVSQIVLTAGALLAMRTAVIACRVAMLALSVATKMTPFGWIQLAISALVAAGVLLYQNWDKIKACAVKVWPTIREYGVKALEGLKFVFMNFTPVGWLVQAFKAGADILNTINWRDSGAKIIETLITGIKSKANALVDEVKGVFATVREYLPFSDAKRGPFSQLTKSGGAIMATLASGVNGSNSLQTAISGKFGQTRFSPHGISVAGGLSSRSGASGGAVIPPGGITYAPVINLPPGSPKETEAAVQRALDAGYSDFEKKMSAHLFQSRRLSFG</sequence>
<dbReference type="AlphaFoldDB" id="A0A744HJY9"/>
<feature type="non-terminal residue" evidence="3">
    <location>
        <position position="1"/>
    </location>
</feature>
<evidence type="ECO:0000259" key="2">
    <source>
        <dbReference type="Pfam" id="PF10145"/>
    </source>
</evidence>
<feature type="domain" description="Phage tail tape measure protein" evidence="2">
    <location>
        <begin position="6"/>
        <end position="207"/>
    </location>
</feature>
<gene>
    <name evidence="3" type="ORF">G8N33_005097</name>
</gene>